<proteinExistence type="predicted"/>
<sequence length="15" mass="1816">MFHQNKNSNEIGKRL</sequence>
<accession>A0A2P2JJ81</accession>
<evidence type="ECO:0000313" key="1">
    <source>
        <dbReference type="EMBL" id="MBW93542.1"/>
    </source>
</evidence>
<name>A0A2P2JJ81_RHIMU</name>
<organism evidence="1">
    <name type="scientific">Rhizophora mucronata</name>
    <name type="common">Asiatic mangrove</name>
    <dbReference type="NCBI Taxonomy" id="61149"/>
    <lineage>
        <taxon>Eukaryota</taxon>
        <taxon>Viridiplantae</taxon>
        <taxon>Streptophyta</taxon>
        <taxon>Embryophyta</taxon>
        <taxon>Tracheophyta</taxon>
        <taxon>Spermatophyta</taxon>
        <taxon>Magnoliopsida</taxon>
        <taxon>eudicotyledons</taxon>
        <taxon>Gunneridae</taxon>
        <taxon>Pentapetalae</taxon>
        <taxon>rosids</taxon>
        <taxon>fabids</taxon>
        <taxon>Malpighiales</taxon>
        <taxon>Rhizophoraceae</taxon>
        <taxon>Rhizophora</taxon>
    </lineage>
</organism>
<dbReference type="EMBL" id="GGEC01013059">
    <property type="protein sequence ID" value="MBW93542.1"/>
    <property type="molecule type" value="Transcribed_RNA"/>
</dbReference>
<protein>
    <submittedName>
        <fullName evidence="1">Uncharacterized protein</fullName>
    </submittedName>
</protein>
<dbReference type="EMBL" id="GGEC01013058">
    <property type="protein sequence ID" value="MBW93541.1"/>
    <property type="molecule type" value="Transcribed_RNA"/>
</dbReference>
<reference evidence="1" key="1">
    <citation type="submission" date="2018-02" db="EMBL/GenBank/DDBJ databases">
        <title>Rhizophora mucronata_Transcriptome.</title>
        <authorList>
            <person name="Meera S.P."/>
            <person name="Sreeshan A."/>
            <person name="Augustine A."/>
        </authorList>
    </citation>
    <scope>NUCLEOTIDE SEQUENCE</scope>
    <source>
        <tissue evidence="1">Leaf</tissue>
    </source>
</reference>